<evidence type="ECO:0000259" key="10">
    <source>
        <dbReference type="PROSITE" id="PS50157"/>
    </source>
</evidence>
<dbReference type="PANTHER" id="PTHR24394">
    <property type="entry name" value="ZINC FINGER PROTEIN"/>
    <property type="match status" value="1"/>
</dbReference>
<evidence type="ECO:0000256" key="8">
    <source>
        <dbReference type="SAM" id="MobiDB-lite"/>
    </source>
</evidence>
<dbReference type="Gene3D" id="3.30.710.10">
    <property type="entry name" value="Potassium Channel Kv1.1, Chain A"/>
    <property type="match status" value="1"/>
</dbReference>
<feature type="domain" description="C2H2-type" evidence="10">
    <location>
        <begin position="410"/>
        <end position="438"/>
    </location>
</feature>
<comment type="caution">
    <text evidence="11">The sequence shown here is derived from an EMBL/GenBank/DDBJ whole genome shotgun (WGS) entry which is preliminary data.</text>
</comment>
<dbReference type="SUPFAM" id="SSF54695">
    <property type="entry name" value="POZ domain"/>
    <property type="match status" value="1"/>
</dbReference>
<dbReference type="SMART" id="SM00355">
    <property type="entry name" value="ZnF_C2H2"/>
    <property type="match status" value="4"/>
</dbReference>
<evidence type="ECO:0000256" key="2">
    <source>
        <dbReference type="ARBA" id="ARBA00022723"/>
    </source>
</evidence>
<feature type="domain" description="C2H2-type" evidence="10">
    <location>
        <begin position="362"/>
        <end position="389"/>
    </location>
</feature>
<dbReference type="PANTHER" id="PTHR24394:SF58">
    <property type="entry name" value="ZINC FINGER AND BTB DOMAIN CONTAINING 33"/>
    <property type="match status" value="1"/>
</dbReference>
<evidence type="ECO:0000256" key="1">
    <source>
        <dbReference type="ARBA" id="ARBA00004123"/>
    </source>
</evidence>
<dbReference type="Proteomes" id="UP001159042">
    <property type="component" value="Unassembled WGS sequence"/>
</dbReference>
<dbReference type="InterPro" id="IPR000210">
    <property type="entry name" value="BTB/POZ_dom"/>
</dbReference>
<evidence type="ECO:0000256" key="4">
    <source>
        <dbReference type="ARBA" id="ARBA00022771"/>
    </source>
</evidence>
<evidence type="ECO:0000256" key="6">
    <source>
        <dbReference type="ARBA" id="ARBA00023242"/>
    </source>
</evidence>
<dbReference type="SMART" id="SM00225">
    <property type="entry name" value="BTB"/>
    <property type="match status" value="1"/>
</dbReference>
<dbReference type="InterPro" id="IPR036236">
    <property type="entry name" value="Znf_C2H2_sf"/>
</dbReference>
<evidence type="ECO:0000256" key="7">
    <source>
        <dbReference type="PROSITE-ProRule" id="PRU00042"/>
    </source>
</evidence>
<dbReference type="Gene3D" id="3.30.160.60">
    <property type="entry name" value="Classic Zinc Finger"/>
    <property type="match status" value="3"/>
</dbReference>
<feature type="domain" description="BTB" evidence="9">
    <location>
        <begin position="70"/>
        <end position="141"/>
    </location>
</feature>
<keyword evidence="5" id="KW-0862">Zinc</keyword>
<evidence type="ECO:0000313" key="12">
    <source>
        <dbReference type="Proteomes" id="UP001159042"/>
    </source>
</evidence>
<proteinExistence type="predicted"/>
<gene>
    <name evidence="11" type="ORF">NQ315_010760</name>
</gene>
<protein>
    <submittedName>
        <fullName evidence="11">Uncharacterized protein</fullName>
    </submittedName>
</protein>
<dbReference type="PROSITE" id="PS00028">
    <property type="entry name" value="ZINC_FINGER_C2H2_1"/>
    <property type="match status" value="4"/>
</dbReference>
<organism evidence="11 12">
    <name type="scientific">Exocentrus adspersus</name>
    <dbReference type="NCBI Taxonomy" id="1586481"/>
    <lineage>
        <taxon>Eukaryota</taxon>
        <taxon>Metazoa</taxon>
        <taxon>Ecdysozoa</taxon>
        <taxon>Arthropoda</taxon>
        <taxon>Hexapoda</taxon>
        <taxon>Insecta</taxon>
        <taxon>Pterygota</taxon>
        <taxon>Neoptera</taxon>
        <taxon>Endopterygota</taxon>
        <taxon>Coleoptera</taxon>
        <taxon>Polyphaga</taxon>
        <taxon>Cucujiformia</taxon>
        <taxon>Chrysomeloidea</taxon>
        <taxon>Cerambycidae</taxon>
        <taxon>Lamiinae</taxon>
        <taxon>Acanthocinini</taxon>
        <taxon>Exocentrus</taxon>
    </lineage>
</organism>
<dbReference type="GO" id="GO:0043565">
    <property type="term" value="F:sequence-specific DNA binding"/>
    <property type="evidence" value="ECO:0007669"/>
    <property type="project" value="UniProtKB-ARBA"/>
</dbReference>
<dbReference type="SUPFAM" id="SSF57667">
    <property type="entry name" value="beta-beta-alpha zinc fingers"/>
    <property type="match status" value="1"/>
</dbReference>
<feature type="domain" description="C2H2-type" evidence="10">
    <location>
        <begin position="469"/>
        <end position="496"/>
    </location>
</feature>
<keyword evidence="6" id="KW-0539">Nucleus</keyword>
<evidence type="ECO:0000313" key="11">
    <source>
        <dbReference type="EMBL" id="KAJ8917847.1"/>
    </source>
</evidence>
<dbReference type="InterPro" id="IPR013087">
    <property type="entry name" value="Znf_C2H2_type"/>
</dbReference>
<feature type="compositionally biased region" description="Polar residues" evidence="8">
    <location>
        <begin position="229"/>
        <end position="239"/>
    </location>
</feature>
<dbReference type="PROSITE" id="PS50157">
    <property type="entry name" value="ZINC_FINGER_C2H2_2"/>
    <property type="match status" value="4"/>
</dbReference>
<dbReference type="Pfam" id="PF00096">
    <property type="entry name" value="zf-C2H2"/>
    <property type="match status" value="3"/>
</dbReference>
<reference evidence="11 12" key="1">
    <citation type="journal article" date="2023" name="Insect Mol. Biol.">
        <title>Genome sequencing provides insights into the evolution of gene families encoding plant cell wall-degrading enzymes in longhorned beetles.</title>
        <authorList>
            <person name="Shin N.R."/>
            <person name="Okamura Y."/>
            <person name="Kirsch R."/>
            <person name="Pauchet Y."/>
        </authorList>
    </citation>
    <scope>NUCLEOTIDE SEQUENCE [LARGE SCALE GENOMIC DNA]</scope>
    <source>
        <strain evidence="11">EAD_L_NR</strain>
    </source>
</reference>
<comment type="subcellular location">
    <subcellularLocation>
        <location evidence="1">Nucleus</location>
    </subcellularLocation>
</comment>
<feature type="non-terminal residue" evidence="11">
    <location>
        <position position="1"/>
    </location>
</feature>
<dbReference type="PROSITE" id="PS50097">
    <property type="entry name" value="BTB"/>
    <property type="match status" value="1"/>
</dbReference>
<dbReference type="Pfam" id="PF00651">
    <property type="entry name" value="BTB"/>
    <property type="match status" value="1"/>
</dbReference>
<sequence length="539" mass="60890">HKLTTVYIGLCHYCRIVKVKSAVHLRKHSSKKIIMDKPAEICETYQLKWSSYNAYFHSCIATSLQDISMADVALVTVDGHQIMAHRFVLTYSSMFLSQILRYQPKVTTALPLMIVMPPEIDYKTLKVLVRYMYSGEAKVSKEILNNVLRGGDILQVKGLFREKEDPDKDSKVASINQRPATSAPPAASAVATTSSSTTTTTNSSNPDKKHSPTVLNKPLPSPVTIQEKPVQTQKVTSAQKQKDHQTYSKSKPKVLNFTIMRNYEKIKSGDNTKRKNSDQGGSKDNKANTTNEEQLVAVKTEPSSSSRDGNLSYLVIKDEPIEWSEADMEIVDSKEVFDEMTVKSENETYESESNEEEIFSPLTCELCTETFTIPAEWVRHVQTHTDMMPAKRRRRDSPGDSYENNTFPELMCDMCQKSFPTPAEWVRHIQDTHTDFELHLSNKKLHHGKAQVPAPATATTSGVTTEFSKKCTECNKAFPSHASMIIHKRSHTGERPYACEFCNKNFNVKSNLLRHLRTVHNKIVNSTEIENKDSDNSND</sequence>
<dbReference type="GO" id="GO:0000981">
    <property type="term" value="F:DNA-binding transcription factor activity, RNA polymerase II-specific"/>
    <property type="evidence" value="ECO:0007669"/>
    <property type="project" value="TreeGrafter"/>
</dbReference>
<dbReference type="GO" id="GO:0008270">
    <property type="term" value="F:zinc ion binding"/>
    <property type="evidence" value="ECO:0007669"/>
    <property type="project" value="UniProtKB-KW"/>
</dbReference>
<dbReference type="GO" id="GO:0003682">
    <property type="term" value="F:chromatin binding"/>
    <property type="evidence" value="ECO:0007669"/>
    <property type="project" value="UniProtKB-ARBA"/>
</dbReference>
<feature type="region of interest" description="Disordered" evidence="8">
    <location>
        <begin position="165"/>
        <end position="308"/>
    </location>
</feature>
<dbReference type="FunFam" id="3.30.160.60:FF:000690">
    <property type="entry name" value="Zinc finger protein 354C"/>
    <property type="match status" value="1"/>
</dbReference>
<keyword evidence="3" id="KW-0677">Repeat</keyword>
<keyword evidence="2" id="KW-0479">Metal-binding</keyword>
<dbReference type="GO" id="GO:0005634">
    <property type="term" value="C:nucleus"/>
    <property type="evidence" value="ECO:0007669"/>
    <property type="project" value="UniProtKB-SubCell"/>
</dbReference>
<evidence type="ECO:0000259" key="9">
    <source>
        <dbReference type="PROSITE" id="PS50097"/>
    </source>
</evidence>
<feature type="compositionally biased region" description="Low complexity" evidence="8">
    <location>
        <begin position="179"/>
        <end position="205"/>
    </location>
</feature>
<keyword evidence="4 7" id="KW-0863">Zinc-finger</keyword>
<name>A0AAV8VUV3_9CUCU</name>
<feature type="compositionally biased region" description="Basic and acidic residues" evidence="8">
    <location>
        <begin position="262"/>
        <end position="286"/>
    </location>
</feature>
<dbReference type="GO" id="GO:0040029">
    <property type="term" value="P:epigenetic regulation of gene expression"/>
    <property type="evidence" value="ECO:0007669"/>
    <property type="project" value="UniProtKB-ARBA"/>
</dbReference>
<dbReference type="EMBL" id="JANEYG010000030">
    <property type="protein sequence ID" value="KAJ8917847.1"/>
    <property type="molecule type" value="Genomic_DNA"/>
</dbReference>
<accession>A0AAV8VUV3</accession>
<dbReference type="GO" id="GO:0000785">
    <property type="term" value="C:chromatin"/>
    <property type="evidence" value="ECO:0007669"/>
    <property type="project" value="UniProtKB-ARBA"/>
</dbReference>
<keyword evidence="12" id="KW-1185">Reference proteome</keyword>
<dbReference type="AlphaFoldDB" id="A0AAV8VUV3"/>
<dbReference type="InterPro" id="IPR011333">
    <property type="entry name" value="SKP1/BTB/POZ_sf"/>
</dbReference>
<feature type="domain" description="C2H2-type" evidence="10">
    <location>
        <begin position="497"/>
        <end position="520"/>
    </location>
</feature>
<evidence type="ECO:0000256" key="3">
    <source>
        <dbReference type="ARBA" id="ARBA00022737"/>
    </source>
</evidence>
<evidence type="ECO:0000256" key="5">
    <source>
        <dbReference type="ARBA" id="ARBA00022833"/>
    </source>
</evidence>